<reference evidence="1" key="2">
    <citation type="journal article" date="2015" name="Data Brief">
        <title>Shoot transcriptome of the giant reed, Arundo donax.</title>
        <authorList>
            <person name="Barrero R.A."/>
            <person name="Guerrero F.D."/>
            <person name="Moolhuijzen P."/>
            <person name="Goolsby J.A."/>
            <person name="Tidwell J."/>
            <person name="Bellgard S.E."/>
            <person name="Bellgard M.I."/>
        </authorList>
    </citation>
    <scope>NUCLEOTIDE SEQUENCE</scope>
    <source>
        <tissue evidence="1">Shoot tissue taken approximately 20 cm above the soil surface</tissue>
    </source>
</reference>
<organism evidence="1">
    <name type="scientific">Arundo donax</name>
    <name type="common">Giant reed</name>
    <name type="synonym">Donax arundinaceus</name>
    <dbReference type="NCBI Taxonomy" id="35708"/>
    <lineage>
        <taxon>Eukaryota</taxon>
        <taxon>Viridiplantae</taxon>
        <taxon>Streptophyta</taxon>
        <taxon>Embryophyta</taxon>
        <taxon>Tracheophyta</taxon>
        <taxon>Spermatophyta</taxon>
        <taxon>Magnoliopsida</taxon>
        <taxon>Liliopsida</taxon>
        <taxon>Poales</taxon>
        <taxon>Poaceae</taxon>
        <taxon>PACMAD clade</taxon>
        <taxon>Arundinoideae</taxon>
        <taxon>Arundineae</taxon>
        <taxon>Arundo</taxon>
    </lineage>
</organism>
<protein>
    <submittedName>
        <fullName evidence="1">Uncharacterized protein</fullName>
    </submittedName>
</protein>
<reference evidence="1" key="1">
    <citation type="submission" date="2014-09" db="EMBL/GenBank/DDBJ databases">
        <authorList>
            <person name="Magalhaes I.L.F."/>
            <person name="Oliveira U."/>
            <person name="Santos F.R."/>
            <person name="Vidigal T.H.D.A."/>
            <person name="Brescovit A.D."/>
            <person name="Santos A.J."/>
        </authorList>
    </citation>
    <scope>NUCLEOTIDE SEQUENCE</scope>
    <source>
        <tissue evidence="1">Shoot tissue taken approximately 20 cm above the soil surface</tissue>
    </source>
</reference>
<proteinExistence type="predicted"/>
<name>A0A0A9G6H0_ARUDO</name>
<evidence type="ECO:0000313" key="1">
    <source>
        <dbReference type="EMBL" id="JAE20087.1"/>
    </source>
</evidence>
<dbReference type="AlphaFoldDB" id="A0A0A9G6H0"/>
<accession>A0A0A9G6H0</accession>
<dbReference type="EMBL" id="GBRH01177896">
    <property type="protein sequence ID" value="JAE20000.1"/>
    <property type="molecule type" value="Transcribed_RNA"/>
</dbReference>
<dbReference type="EMBL" id="GBRH01177809">
    <property type="protein sequence ID" value="JAE20087.1"/>
    <property type="molecule type" value="Transcribed_RNA"/>
</dbReference>
<sequence length="63" mass="7236">MRNILDSHFLHISYSDRHNASYAPTFCLSNIDKYSACTELKVPNVVPLKEMIWSVCNSGFKQD</sequence>
<dbReference type="EMBL" id="GBRH01177904">
    <property type="protein sequence ID" value="JAE19992.1"/>
    <property type="molecule type" value="Transcribed_RNA"/>
</dbReference>